<dbReference type="InterPro" id="IPR000210">
    <property type="entry name" value="BTB/POZ_dom"/>
</dbReference>
<accession>A0A914PDK1</accession>
<feature type="domain" description="BTB" evidence="1">
    <location>
        <begin position="30"/>
        <end position="99"/>
    </location>
</feature>
<dbReference type="PANTHER" id="PTHR24410:SF23">
    <property type="entry name" value="BTB DOMAIN-CONTAINING PROTEIN-RELATED"/>
    <property type="match status" value="1"/>
</dbReference>
<dbReference type="Gene3D" id="3.30.710.10">
    <property type="entry name" value="Potassium Channel Kv1.1, Chain A"/>
    <property type="match status" value="1"/>
</dbReference>
<proteinExistence type="predicted"/>
<dbReference type="PROSITE" id="PS50097">
    <property type="entry name" value="BTB"/>
    <property type="match status" value="1"/>
</dbReference>
<dbReference type="PANTHER" id="PTHR24410">
    <property type="entry name" value="HL07962P-RELATED"/>
    <property type="match status" value="1"/>
</dbReference>
<dbReference type="CDD" id="cd18186">
    <property type="entry name" value="BTB_POZ_ZBTB_KLHL-like"/>
    <property type="match status" value="1"/>
</dbReference>
<dbReference type="AlphaFoldDB" id="A0A914PDK1"/>
<dbReference type="InterPro" id="IPR011333">
    <property type="entry name" value="SKP1/BTB/POZ_sf"/>
</dbReference>
<organism evidence="2 3">
    <name type="scientific">Panagrolaimus davidi</name>
    <dbReference type="NCBI Taxonomy" id="227884"/>
    <lineage>
        <taxon>Eukaryota</taxon>
        <taxon>Metazoa</taxon>
        <taxon>Ecdysozoa</taxon>
        <taxon>Nematoda</taxon>
        <taxon>Chromadorea</taxon>
        <taxon>Rhabditida</taxon>
        <taxon>Tylenchina</taxon>
        <taxon>Panagrolaimomorpha</taxon>
        <taxon>Panagrolaimoidea</taxon>
        <taxon>Panagrolaimidae</taxon>
        <taxon>Panagrolaimus</taxon>
    </lineage>
</organism>
<dbReference type="Pfam" id="PF00651">
    <property type="entry name" value="BTB"/>
    <property type="match status" value="1"/>
</dbReference>
<sequence length="235" mass="28335">MNSKLNYHSAEMGNDQYRIFKGQQFVEGLFDVIFNVEGKKIYAHKCILGTASTTFQSMFSDRWNPDKNVIRTINIHEYSYEIFYEFLRYFYSGTDIILNDENVFKYAELAEFYNVVHLQKDCFTYLRLAKYHAAHFIDFAEHYFDHPTYSQAFRSGLMKQYPKWLDTPKFLYASKELVLAILDSDRPYKHEEHLFRIVYKWARKNAENFRKEYEYHLMDIDDDDCEIIEDSAMMK</sequence>
<dbReference type="Pfam" id="PF07707">
    <property type="entry name" value="BACK"/>
    <property type="match status" value="1"/>
</dbReference>
<dbReference type="SMART" id="SM00225">
    <property type="entry name" value="BTB"/>
    <property type="match status" value="1"/>
</dbReference>
<evidence type="ECO:0000313" key="3">
    <source>
        <dbReference type="WBParaSite" id="PDA_v2.g16247.t1"/>
    </source>
</evidence>
<dbReference type="InterPro" id="IPR051481">
    <property type="entry name" value="BTB-POZ/Galectin-3-binding"/>
</dbReference>
<keyword evidence="2" id="KW-1185">Reference proteome</keyword>
<evidence type="ECO:0000259" key="1">
    <source>
        <dbReference type="PROSITE" id="PS50097"/>
    </source>
</evidence>
<evidence type="ECO:0000313" key="2">
    <source>
        <dbReference type="Proteomes" id="UP000887578"/>
    </source>
</evidence>
<protein>
    <submittedName>
        <fullName evidence="3">BTB domain-containing protein</fullName>
    </submittedName>
</protein>
<name>A0A914PDK1_9BILA</name>
<dbReference type="InterPro" id="IPR011705">
    <property type="entry name" value="BACK"/>
</dbReference>
<dbReference type="WBParaSite" id="PDA_v2.g16247.t1">
    <property type="protein sequence ID" value="PDA_v2.g16247.t1"/>
    <property type="gene ID" value="PDA_v2.g16247"/>
</dbReference>
<dbReference type="SUPFAM" id="SSF54695">
    <property type="entry name" value="POZ domain"/>
    <property type="match status" value="1"/>
</dbReference>
<dbReference type="Proteomes" id="UP000887578">
    <property type="component" value="Unplaced"/>
</dbReference>
<reference evidence="3" key="1">
    <citation type="submission" date="2022-11" db="UniProtKB">
        <authorList>
            <consortium name="WormBaseParasite"/>
        </authorList>
    </citation>
    <scope>IDENTIFICATION</scope>
</reference>